<accession>A0AC34QKF5</accession>
<evidence type="ECO:0000313" key="1">
    <source>
        <dbReference type="Proteomes" id="UP000887576"/>
    </source>
</evidence>
<protein>
    <submittedName>
        <fullName evidence="2">Fungal lipase-like domain-containing protein</fullName>
    </submittedName>
</protein>
<sequence length="656" mass="74679">MPSLRAFGRRWNIASDDFVFPEITEAFVRIVWVAVTCVILFSHNPLQCPSIRWLIYVLILVVINVCSAILCCLIAITSARGSILETAARKHVTTLIYTRIPLLVAEIIWTIITTGYVFKVFGVEDFCYFIYGIRLTIILEWVLIIALFIGVLIFFNPHGGHRHESVVVERNYWRNRLCLCKVGQDSEFQNAVDDIASLMASFFVGHDFVFSDIVAGLLLLVHSPHDVNNMESIEVSRPPMPEWMKLPENLASVQRYLEFALAVYGWPSYILNNCGCMPWYRLFSKLRWCHSCRCDRVLVIEDNCCSCHTSAFVLETQLNETDLFYVSFKNRLYQTPFVVLADHQTKSVVITIRGSASLFDLITDLSLNSERFSVDVDSDPILREDKTLDDGEVRVHRGMLNGARHVYNTIKANKVLDDLFTLNPGYNLVVCGHSLGAGIASLLTLLLKQQYPDIRCYAFSPPGCVISKHGLQEMENHVLSVIVGDDLVPRTTYQSMCRLKNKIDRELHSTNRAKYEILIKGIFKLFFAAPWELHDTASNGTETRDCRRLIEEGNPSNYGASHQTEDFPVIENDEEDAVITDSFRIQLFPPGRLAHFNAVNDTVELRWIDSSFLSDIQLTGAIFSDHFPNRLRKVFKKALDDYSLVLTSVTTNETQQ</sequence>
<reference evidence="2" key="1">
    <citation type="submission" date="2022-11" db="UniProtKB">
        <authorList>
            <consortium name="WormBaseParasite"/>
        </authorList>
    </citation>
    <scope>IDENTIFICATION</scope>
</reference>
<proteinExistence type="predicted"/>
<organism evidence="1 2">
    <name type="scientific">Panagrolaimus sp. JU765</name>
    <dbReference type="NCBI Taxonomy" id="591449"/>
    <lineage>
        <taxon>Eukaryota</taxon>
        <taxon>Metazoa</taxon>
        <taxon>Ecdysozoa</taxon>
        <taxon>Nematoda</taxon>
        <taxon>Chromadorea</taxon>
        <taxon>Rhabditida</taxon>
        <taxon>Tylenchina</taxon>
        <taxon>Panagrolaimomorpha</taxon>
        <taxon>Panagrolaimoidea</taxon>
        <taxon>Panagrolaimidae</taxon>
        <taxon>Panagrolaimus</taxon>
    </lineage>
</organism>
<dbReference type="Proteomes" id="UP000887576">
    <property type="component" value="Unplaced"/>
</dbReference>
<name>A0AC34QKF5_9BILA</name>
<evidence type="ECO:0000313" key="2">
    <source>
        <dbReference type="WBParaSite" id="JU765_v2.g17042.t1"/>
    </source>
</evidence>
<dbReference type="WBParaSite" id="JU765_v2.g17042.t1">
    <property type="protein sequence ID" value="JU765_v2.g17042.t1"/>
    <property type="gene ID" value="JU765_v2.g17042"/>
</dbReference>